<dbReference type="InterPro" id="IPR052895">
    <property type="entry name" value="HetReg/Transcr_Mod"/>
</dbReference>
<dbReference type="Pfam" id="PF06985">
    <property type="entry name" value="HET"/>
    <property type="match status" value="1"/>
</dbReference>
<reference evidence="2" key="1">
    <citation type="submission" date="2023-06" db="EMBL/GenBank/DDBJ databases">
        <title>Genome-scale phylogeny and comparative genomics of the fungal order Sordariales.</title>
        <authorList>
            <consortium name="Lawrence Berkeley National Laboratory"/>
            <person name="Hensen N."/>
            <person name="Bonometti L."/>
            <person name="Westerberg I."/>
            <person name="Brannstrom I.O."/>
            <person name="Guillou S."/>
            <person name="Cros-Aarteil S."/>
            <person name="Calhoun S."/>
            <person name="Haridas S."/>
            <person name="Kuo A."/>
            <person name="Mondo S."/>
            <person name="Pangilinan J."/>
            <person name="Riley R."/>
            <person name="Labutti K."/>
            <person name="Andreopoulos B."/>
            <person name="Lipzen A."/>
            <person name="Chen C."/>
            <person name="Yanf M."/>
            <person name="Daum C."/>
            <person name="Ng V."/>
            <person name="Clum A."/>
            <person name="Steindorff A."/>
            <person name="Ohm R."/>
            <person name="Martin F."/>
            <person name="Silar P."/>
            <person name="Natvig D."/>
            <person name="Lalanne C."/>
            <person name="Gautier V."/>
            <person name="Ament-Velasquez S.L."/>
            <person name="Kruys A."/>
            <person name="Hutchinson M.I."/>
            <person name="Powell A.J."/>
            <person name="Barry K."/>
            <person name="Miller A.N."/>
            <person name="Grigoriev I.V."/>
            <person name="Debuchy R."/>
            <person name="Gladieux P."/>
            <person name="Thoren M.H."/>
            <person name="Johannesson H."/>
        </authorList>
    </citation>
    <scope>NUCLEOTIDE SEQUENCE</scope>
    <source>
        <strain evidence="2">PSN4</strain>
    </source>
</reference>
<feature type="domain" description="Heterokaryon incompatibility" evidence="1">
    <location>
        <begin position="50"/>
        <end position="188"/>
    </location>
</feature>
<dbReference type="InterPro" id="IPR010730">
    <property type="entry name" value="HET"/>
</dbReference>
<evidence type="ECO:0000259" key="1">
    <source>
        <dbReference type="Pfam" id="PF06985"/>
    </source>
</evidence>
<accession>A0AAJ0FED6</accession>
<proteinExistence type="predicted"/>
<evidence type="ECO:0000313" key="2">
    <source>
        <dbReference type="EMBL" id="KAK1758055.1"/>
    </source>
</evidence>
<dbReference type="AlphaFoldDB" id="A0AAJ0FED6"/>
<sequence>MSSPRYRYSALPEGCIRLLRLLPSEHKDAPIRCQLSVCSILASTRTSHPYEALSYVWGPPTPKRTIYLNGYEHPVGANLHVALLRLRDPFVDRVIWADAICIDQENAEERAAQVQSMVTIYFKAMRVLIWLGEEQDNSTGKQALRVIYRAADGTSSSDMPKGPTHRDHDSVWNLINCQWFKRVWVLQEAAAAQNVLVMYGDAETDGHTFCAGLWSLKDMYIHQPDLLAIIRSSIYLIRRMFLKAQCLAAPQSNFSLGIQTLGELVDMFHSRQATDPRDKVYAMLGMSSDREHLSRFEPDYTVAWKDLLKRLTHHLVSDKADVETWDGEELSVIRCAGHIVGEVSAVLGVRAKDGKQQIDVLLRKHNPRIDVKDRQFAQWTVQPFAKPIRPRDLICVLEGSSSLAIVRAPRQKSDYLDVIALSVTPADTLGTANTLGSATWRETTATGRRERLLLVWDWDAINPDFHTLCDGFSSFMRQRLKVRLADDLRAHLDRLVQTADVQYALEDWENWRATGETQNVLMGYACPFRKKNIYKFSRRNFKRCTEPMRNFSSVK</sequence>
<keyword evidence="3" id="KW-1185">Reference proteome</keyword>
<organism evidence="2 3">
    <name type="scientific">Echria macrotheca</name>
    <dbReference type="NCBI Taxonomy" id="438768"/>
    <lineage>
        <taxon>Eukaryota</taxon>
        <taxon>Fungi</taxon>
        <taxon>Dikarya</taxon>
        <taxon>Ascomycota</taxon>
        <taxon>Pezizomycotina</taxon>
        <taxon>Sordariomycetes</taxon>
        <taxon>Sordariomycetidae</taxon>
        <taxon>Sordariales</taxon>
        <taxon>Schizotheciaceae</taxon>
        <taxon>Echria</taxon>
    </lineage>
</organism>
<dbReference type="Proteomes" id="UP001239445">
    <property type="component" value="Unassembled WGS sequence"/>
</dbReference>
<protein>
    <submittedName>
        <fullName evidence="2">Heterokaryon incompatibility protein-domain-containing protein</fullName>
    </submittedName>
</protein>
<gene>
    <name evidence="2" type="ORF">QBC47DRAFT_295512</name>
</gene>
<comment type="caution">
    <text evidence="2">The sequence shown here is derived from an EMBL/GenBank/DDBJ whole genome shotgun (WGS) entry which is preliminary data.</text>
</comment>
<dbReference type="PANTHER" id="PTHR24148">
    <property type="entry name" value="ANKYRIN REPEAT DOMAIN-CONTAINING PROTEIN 39 HOMOLOG-RELATED"/>
    <property type="match status" value="1"/>
</dbReference>
<name>A0AAJ0FED6_9PEZI</name>
<dbReference type="EMBL" id="MU839829">
    <property type="protein sequence ID" value="KAK1758055.1"/>
    <property type="molecule type" value="Genomic_DNA"/>
</dbReference>
<evidence type="ECO:0000313" key="3">
    <source>
        <dbReference type="Proteomes" id="UP001239445"/>
    </source>
</evidence>
<dbReference type="PANTHER" id="PTHR24148:SF78">
    <property type="entry name" value="HETEROKARYON INCOMPATIBILITY DOMAIN-CONTAINING PROTEIN"/>
    <property type="match status" value="1"/>
</dbReference>